<name>A0ABY4N3C3_9MICO</name>
<organism evidence="1 2">
    <name type="scientific">Brachybacterium kimchii</name>
    <dbReference type="NCBI Taxonomy" id="2942909"/>
    <lineage>
        <taxon>Bacteria</taxon>
        <taxon>Bacillati</taxon>
        <taxon>Actinomycetota</taxon>
        <taxon>Actinomycetes</taxon>
        <taxon>Micrococcales</taxon>
        <taxon>Dermabacteraceae</taxon>
        <taxon>Brachybacterium</taxon>
    </lineage>
</organism>
<dbReference type="Gene3D" id="3.40.190.10">
    <property type="entry name" value="Periplasmic binding protein-like II"/>
    <property type="match status" value="1"/>
</dbReference>
<evidence type="ECO:0000313" key="1">
    <source>
        <dbReference type="EMBL" id="UQN28644.1"/>
    </source>
</evidence>
<dbReference type="PROSITE" id="PS51257">
    <property type="entry name" value="PROKAR_LIPOPROTEIN"/>
    <property type="match status" value="1"/>
</dbReference>
<dbReference type="InterPro" id="IPR050490">
    <property type="entry name" value="Bact_solute-bd_prot1"/>
</dbReference>
<dbReference type="InterPro" id="IPR006311">
    <property type="entry name" value="TAT_signal"/>
</dbReference>
<gene>
    <name evidence="1" type="ORF">M4486_13535</name>
</gene>
<reference evidence="1" key="1">
    <citation type="submission" date="2022-05" db="EMBL/GenBank/DDBJ databases">
        <title>Genomic analysis of Brachybacterium sp. CBA3104.</title>
        <authorList>
            <person name="Roh S.W."/>
            <person name="Kim Y.B."/>
            <person name="Kim Y."/>
        </authorList>
    </citation>
    <scope>NUCLEOTIDE SEQUENCE</scope>
    <source>
        <strain evidence="1">CBA3104</strain>
    </source>
</reference>
<accession>A0ABY4N3C3</accession>
<evidence type="ECO:0000313" key="2">
    <source>
        <dbReference type="Proteomes" id="UP001055868"/>
    </source>
</evidence>
<sequence length="434" mass="45684">MESSLSRRHVLAASAAGATLFGLAACGNSDSSSGSSDRDPSEITDQTVRVWFMEGSISDESTKALVDAFAKKFPGNTLSVEVQPWDGIVSKLQTSLASKSESPDLVETGNTQSNTFTTVGAFADISDLLPDLGGDKLIQSFVDAGAVDGKNYAVPLYAGARGLFYRKDLMKKAGIDVPTTIDELKKAAIDLGDANPADTKGFSGIYLAAVDIHGVESLLFAAGGEYASGSGESWTSEIAGDASVSALETISEIFSDGTAYALDSAAAQKSFEKYFNDEKVGMLIATGNIGTKIDKKLWDADKVGVMALPGLHEGEIGATFAGGSNISIAQNAQNPELAREALKLIFAEDFQNHLAQDGWVPGNIDYGDKIPGAFGKISPEIVEASKLTPNTPQWGVAMGDNIVRDFYTKIAQGKDVKSTADEFSGQLDDVLNDK</sequence>
<protein>
    <submittedName>
        <fullName evidence="1">Extracellular solute-binding protein</fullName>
    </submittedName>
</protein>
<dbReference type="PANTHER" id="PTHR43649:SF12">
    <property type="entry name" value="DIACETYLCHITOBIOSE BINDING PROTEIN DASA"/>
    <property type="match status" value="1"/>
</dbReference>
<proteinExistence type="predicted"/>
<dbReference type="PANTHER" id="PTHR43649">
    <property type="entry name" value="ARABINOSE-BINDING PROTEIN-RELATED"/>
    <property type="match status" value="1"/>
</dbReference>
<dbReference type="Proteomes" id="UP001055868">
    <property type="component" value="Chromosome"/>
</dbReference>
<dbReference type="InterPro" id="IPR006059">
    <property type="entry name" value="SBP"/>
</dbReference>
<dbReference type="Pfam" id="PF01547">
    <property type="entry name" value="SBP_bac_1"/>
    <property type="match status" value="1"/>
</dbReference>
<dbReference type="PROSITE" id="PS51318">
    <property type="entry name" value="TAT"/>
    <property type="match status" value="1"/>
</dbReference>
<dbReference type="RefSeq" id="WP_249477772.1">
    <property type="nucleotide sequence ID" value="NZ_CP097218.1"/>
</dbReference>
<dbReference type="SUPFAM" id="SSF53850">
    <property type="entry name" value="Periplasmic binding protein-like II"/>
    <property type="match status" value="1"/>
</dbReference>
<keyword evidence="2" id="KW-1185">Reference proteome</keyword>
<dbReference type="EMBL" id="CP097218">
    <property type="protein sequence ID" value="UQN28644.1"/>
    <property type="molecule type" value="Genomic_DNA"/>
</dbReference>